<sequence length="435" mass="47379">MAGRTAGLQLRILRGNRVAQSLIKIIHRLLMASSTCATATEPIRATTNPTTEVRAPRPTYETDTQFPAVDQHLSQHERTAAHNGPGLAETQAPAPMQQERSEDLEKVVTEEQEEPKAKTSAPRMIPLWSWLIFFSIWGALARLGLSALEDYQGAPVFSLVWAQFTGCVIIGFLSQDKTIFLVDDRYTELYTGLTTGFCGSITSFSSWMLGCFAAMANVRPIFDRPNSGYNVMALLAQVIITLSVSMAALRFGATMASLAEYWLAERGWVQVRGARKGRDARNILAIILAIGCWAGAAVLVGLVPKWRGVATFAALFAPLGTLTRFYLARLNPKIKSFPVGTFAANMLGTLILAILFLLQHRTTPGHVGCQVLQGVSDGYCGCLTTVSTFVLELSTLRRRHAWKYGAVSIVCGIIIMVQVVGIDNWTHGLGGGCII</sequence>
<comment type="similarity">
    <text evidence="7">Belongs to the fluoride channel Fluc/FEX (TC 1.A.43) family.</text>
</comment>
<gene>
    <name evidence="11" type="ORF">G7K_5416-t1</name>
</gene>
<comment type="caution">
    <text evidence="11">The sequence shown here is derived from an EMBL/GenBank/DDBJ whole genome shotgun (WGS) entry which is preliminary data.</text>
</comment>
<evidence type="ECO:0008006" key="13">
    <source>
        <dbReference type="Google" id="ProtNLM"/>
    </source>
</evidence>
<evidence type="ECO:0000256" key="2">
    <source>
        <dbReference type="ARBA" id="ARBA00004651"/>
    </source>
</evidence>
<dbReference type="Proteomes" id="UP000033140">
    <property type="component" value="Unassembled WGS sequence"/>
</dbReference>
<evidence type="ECO:0000256" key="6">
    <source>
        <dbReference type="ARBA" id="ARBA00023136"/>
    </source>
</evidence>
<evidence type="ECO:0000256" key="7">
    <source>
        <dbReference type="ARBA" id="ARBA00035120"/>
    </source>
</evidence>
<dbReference type="GO" id="GO:1903425">
    <property type="term" value="F:fluoride transmembrane transporter activity"/>
    <property type="evidence" value="ECO:0007669"/>
    <property type="project" value="TreeGrafter"/>
</dbReference>
<evidence type="ECO:0000256" key="8">
    <source>
        <dbReference type="ARBA" id="ARBA00035585"/>
    </source>
</evidence>
<dbReference type="EMBL" id="BACD03000044">
    <property type="protein sequence ID" value="GAO51311.1"/>
    <property type="molecule type" value="Genomic_DNA"/>
</dbReference>
<name>A0A0E9NNN4_SAICN</name>
<dbReference type="AlphaFoldDB" id="A0A0E9NNN4"/>
<dbReference type="Pfam" id="PF02537">
    <property type="entry name" value="CRCB"/>
    <property type="match status" value="2"/>
</dbReference>
<feature type="transmembrane region" description="Helical" evidence="10">
    <location>
        <begin position="403"/>
        <end position="422"/>
    </location>
</feature>
<keyword evidence="5 10" id="KW-1133">Transmembrane helix</keyword>
<comment type="catalytic activity">
    <reaction evidence="8">
        <text>fluoride(in) = fluoride(out)</text>
        <dbReference type="Rhea" id="RHEA:76159"/>
        <dbReference type="ChEBI" id="CHEBI:17051"/>
    </reaction>
    <physiologicalReaction direction="left-to-right" evidence="8">
        <dbReference type="Rhea" id="RHEA:76160"/>
    </physiologicalReaction>
</comment>
<feature type="transmembrane region" description="Helical" evidence="10">
    <location>
        <begin position="309"/>
        <end position="327"/>
    </location>
</feature>
<reference evidence="11 12" key="3">
    <citation type="journal article" date="2015" name="Genome Announc.">
        <title>Draft Genome Sequence of the Archiascomycetous Yeast Saitoella complicata.</title>
        <authorList>
            <person name="Yamauchi K."/>
            <person name="Kondo S."/>
            <person name="Hamamoto M."/>
            <person name="Takahashi Y."/>
            <person name="Ogura Y."/>
            <person name="Hayashi T."/>
            <person name="Nishida H."/>
        </authorList>
    </citation>
    <scope>NUCLEOTIDE SEQUENCE [LARGE SCALE GENOMIC DNA]</scope>
    <source>
        <strain evidence="11 12">NRRL Y-17804</strain>
    </source>
</reference>
<feature type="transmembrane region" description="Helical" evidence="10">
    <location>
        <begin position="235"/>
        <end position="263"/>
    </location>
</feature>
<feature type="region of interest" description="Disordered" evidence="9">
    <location>
        <begin position="76"/>
        <end position="105"/>
    </location>
</feature>
<feature type="transmembrane region" description="Helical" evidence="10">
    <location>
        <begin position="154"/>
        <end position="173"/>
    </location>
</feature>
<evidence type="ECO:0000256" key="5">
    <source>
        <dbReference type="ARBA" id="ARBA00022989"/>
    </source>
</evidence>
<feature type="transmembrane region" description="Helical" evidence="10">
    <location>
        <begin position="193"/>
        <end position="215"/>
    </location>
</feature>
<reference evidence="11 12" key="2">
    <citation type="journal article" date="2014" name="J. Gen. Appl. Microbiol.">
        <title>The early diverging ascomycetous budding yeast Saitoella complicata has three histone deacetylases belonging to the Clr6, Hos2, and Rpd3 lineages.</title>
        <authorList>
            <person name="Nishida H."/>
            <person name="Matsumoto T."/>
            <person name="Kondo S."/>
            <person name="Hamamoto M."/>
            <person name="Yoshikawa H."/>
        </authorList>
    </citation>
    <scope>NUCLEOTIDE SEQUENCE [LARGE SCALE GENOMIC DNA]</scope>
    <source>
        <strain evidence="11 12">NRRL Y-17804</strain>
    </source>
</reference>
<accession>A0A0E9NNN4</accession>
<evidence type="ECO:0000256" key="1">
    <source>
        <dbReference type="ARBA" id="ARBA00002598"/>
    </source>
</evidence>
<dbReference type="OMA" id="ADGYCGC"/>
<dbReference type="PANTHER" id="PTHR28259">
    <property type="entry name" value="FLUORIDE EXPORT PROTEIN 1-RELATED"/>
    <property type="match status" value="1"/>
</dbReference>
<feature type="transmembrane region" description="Helical" evidence="10">
    <location>
        <begin position="371"/>
        <end position="391"/>
    </location>
</feature>
<evidence type="ECO:0000256" key="4">
    <source>
        <dbReference type="ARBA" id="ARBA00022692"/>
    </source>
</evidence>
<comment type="function">
    <text evidence="1">Fluoride channel required for the rapid expulsion of cytoplasmic fluoride.</text>
</comment>
<evidence type="ECO:0000313" key="12">
    <source>
        <dbReference type="Proteomes" id="UP000033140"/>
    </source>
</evidence>
<feature type="transmembrane region" description="Helical" evidence="10">
    <location>
        <begin position="127"/>
        <end position="148"/>
    </location>
</feature>
<feature type="transmembrane region" description="Helical" evidence="10">
    <location>
        <begin position="283"/>
        <end position="303"/>
    </location>
</feature>
<evidence type="ECO:0000256" key="10">
    <source>
        <dbReference type="SAM" id="Phobius"/>
    </source>
</evidence>
<dbReference type="GO" id="GO:0005886">
    <property type="term" value="C:plasma membrane"/>
    <property type="evidence" value="ECO:0007669"/>
    <property type="project" value="UniProtKB-SubCell"/>
</dbReference>
<comment type="subcellular location">
    <subcellularLocation>
        <location evidence="2">Cell membrane</location>
        <topology evidence="2">Multi-pass membrane protein</topology>
    </subcellularLocation>
</comment>
<feature type="transmembrane region" description="Helical" evidence="10">
    <location>
        <begin position="339"/>
        <end position="359"/>
    </location>
</feature>
<keyword evidence="6 10" id="KW-0472">Membrane</keyword>
<reference evidence="11 12" key="1">
    <citation type="journal article" date="2011" name="J. Gen. Appl. Microbiol.">
        <title>Draft genome sequencing of the enigmatic yeast Saitoella complicata.</title>
        <authorList>
            <person name="Nishida H."/>
            <person name="Hamamoto M."/>
            <person name="Sugiyama J."/>
        </authorList>
    </citation>
    <scope>NUCLEOTIDE SEQUENCE [LARGE SCALE GENOMIC DNA]</scope>
    <source>
        <strain evidence="11 12">NRRL Y-17804</strain>
    </source>
</reference>
<dbReference type="InterPro" id="IPR003691">
    <property type="entry name" value="FluC"/>
</dbReference>
<evidence type="ECO:0000313" key="11">
    <source>
        <dbReference type="EMBL" id="GAO51311.1"/>
    </source>
</evidence>
<keyword evidence="4 10" id="KW-0812">Transmembrane</keyword>
<dbReference type="STRING" id="698492.A0A0E9NNN4"/>
<evidence type="ECO:0000256" key="3">
    <source>
        <dbReference type="ARBA" id="ARBA00022475"/>
    </source>
</evidence>
<protein>
    <recommendedName>
        <fullName evidence="13">Fluoride ion transporter CrcB</fullName>
    </recommendedName>
</protein>
<keyword evidence="3" id="KW-1003">Cell membrane</keyword>
<proteinExistence type="inferred from homology"/>
<keyword evidence="12" id="KW-1185">Reference proteome</keyword>
<dbReference type="PANTHER" id="PTHR28259:SF1">
    <property type="entry name" value="FLUORIDE EXPORT PROTEIN 1-RELATED"/>
    <property type="match status" value="1"/>
</dbReference>
<evidence type="ECO:0000256" key="9">
    <source>
        <dbReference type="SAM" id="MobiDB-lite"/>
    </source>
</evidence>
<organism evidence="11 12">
    <name type="scientific">Saitoella complicata (strain BCRC 22490 / CBS 7301 / JCM 7358 / NBRC 10748 / NRRL Y-17804)</name>
    <dbReference type="NCBI Taxonomy" id="698492"/>
    <lineage>
        <taxon>Eukaryota</taxon>
        <taxon>Fungi</taxon>
        <taxon>Dikarya</taxon>
        <taxon>Ascomycota</taxon>
        <taxon>Taphrinomycotina</taxon>
        <taxon>Taphrinomycotina incertae sedis</taxon>
        <taxon>Saitoella</taxon>
    </lineage>
</organism>